<dbReference type="RefSeq" id="WP_165600600.1">
    <property type="nucleotide sequence ID" value="NZ_SORZ01000002.1"/>
</dbReference>
<evidence type="ECO:0000256" key="1">
    <source>
        <dbReference type="SAM" id="MobiDB-lite"/>
    </source>
</evidence>
<feature type="compositionally biased region" description="Low complexity" evidence="1">
    <location>
        <begin position="85"/>
        <end position="96"/>
    </location>
</feature>
<proteinExistence type="predicted"/>
<evidence type="ECO:0000313" key="3">
    <source>
        <dbReference type="Proteomes" id="UP000315037"/>
    </source>
</evidence>
<dbReference type="AlphaFoldDB" id="A0A506UKN3"/>
<accession>A0A506UKN3</accession>
<comment type="caution">
    <text evidence="2">The sequence shown here is derived from an EMBL/GenBank/DDBJ whole genome shotgun (WGS) entry which is preliminary data.</text>
</comment>
<feature type="region of interest" description="Disordered" evidence="1">
    <location>
        <begin position="83"/>
        <end position="104"/>
    </location>
</feature>
<sequence length="254" mass="27558">MACPSTALGQAEPLLEHRLVDSQGGAWLATHHIDARSQRTDECALTYLLAPGDDPLGLQASRHGFALHSYNAHWRLVPRTRLHSATRSGHGSARSGGRADHSGLHTHLALPHTQGTLEISAGHYQSRFTLHAATPHLLVGTLTAGQTERLLNALEDHNTAWMTFSGSVDSGLETPDDRAKARNLDIREEEEDKEIITLPAARSGKRVMLALRPTHLHPAPSGEGTQEALEAFRKCINQAGLGDFAMTPHVKSPF</sequence>
<name>A0A506UKN3_9PROT</name>
<dbReference type="Proteomes" id="UP000315037">
    <property type="component" value="Unassembled WGS sequence"/>
</dbReference>
<protein>
    <submittedName>
        <fullName evidence="2">Uncharacterized protein</fullName>
    </submittedName>
</protein>
<evidence type="ECO:0000313" key="2">
    <source>
        <dbReference type="EMBL" id="TPW33886.1"/>
    </source>
</evidence>
<keyword evidence="3" id="KW-1185">Reference proteome</keyword>
<organism evidence="2 3">
    <name type="scientific">Oecophyllibacter saccharovorans</name>
    <dbReference type="NCBI Taxonomy" id="2558360"/>
    <lineage>
        <taxon>Bacteria</taxon>
        <taxon>Pseudomonadati</taxon>
        <taxon>Pseudomonadota</taxon>
        <taxon>Alphaproteobacteria</taxon>
        <taxon>Acetobacterales</taxon>
        <taxon>Acetobacteraceae</taxon>
        <taxon>Oecophyllibacter</taxon>
    </lineage>
</organism>
<reference evidence="2 3" key="1">
    <citation type="submission" date="2019-03" db="EMBL/GenBank/DDBJ databases">
        <title>The complete genome sequence of Neokomagataea sp. Jb2 NBRC113641.</title>
        <authorList>
            <person name="Chua K.-O."/>
            <person name="Chan K.-G."/>
            <person name="See-Too W.-S."/>
        </authorList>
    </citation>
    <scope>NUCLEOTIDE SEQUENCE [LARGE SCALE GENOMIC DNA]</scope>
    <source>
        <strain evidence="2 3">Jb2</strain>
    </source>
</reference>
<gene>
    <name evidence="2" type="ORF">E3202_04655</name>
</gene>
<dbReference type="EMBL" id="SORZ01000002">
    <property type="protein sequence ID" value="TPW33886.1"/>
    <property type="molecule type" value="Genomic_DNA"/>
</dbReference>